<dbReference type="Pfam" id="PF02272">
    <property type="entry name" value="DHHA1"/>
    <property type="match status" value="1"/>
</dbReference>
<dbReference type="Gene3D" id="3.10.310.30">
    <property type="match status" value="1"/>
</dbReference>
<feature type="domain" description="Single-stranded-DNA-specific exonuclease RecJ C-terminal" evidence="8">
    <location>
        <begin position="568"/>
        <end position="770"/>
    </location>
</feature>
<evidence type="ECO:0000256" key="4">
    <source>
        <dbReference type="ARBA" id="ARBA00022801"/>
    </source>
</evidence>
<protein>
    <recommendedName>
        <fullName evidence="2">Single-stranded-DNA-specific exonuclease RecJ</fullName>
    </recommendedName>
</protein>
<feature type="domain" description="RecJ OB" evidence="9">
    <location>
        <begin position="455"/>
        <end position="561"/>
    </location>
</feature>
<dbReference type="GO" id="GO:0006281">
    <property type="term" value="P:DNA repair"/>
    <property type="evidence" value="ECO:0007669"/>
    <property type="project" value="InterPro"/>
</dbReference>
<evidence type="ECO:0000256" key="2">
    <source>
        <dbReference type="ARBA" id="ARBA00019841"/>
    </source>
</evidence>
<evidence type="ECO:0000256" key="3">
    <source>
        <dbReference type="ARBA" id="ARBA00022722"/>
    </source>
</evidence>
<keyword evidence="3" id="KW-0540">Nuclease</keyword>
<accession>A0A0A8X898</accession>
<dbReference type="InterPro" id="IPR018779">
    <property type="entry name" value="RecJ_C"/>
</dbReference>
<name>A0A0A8X898_MESS1</name>
<dbReference type="GO" id="GO:0006310">
    <property type="term" value="P:DNA recombination"/>
    <property type="evidence" value="ECO:0007669"/>
    <property type="project" value="InterPro"/>
</dbReference>
<dbReference type="RefSeq" id="WP_041967755.1">
    <property type="nucleotide sequence ID" value="NZ_BASE01000107.1"/>
</dbReference>
<dbReference type="InterPro" id="IPR051673">
    <property type="entry name" value="SSDNA_exonuclease_RecJ"/>
</dbReference>
<dbReference type="InterPro" id="IPR001667">
    <property type="entry name" value="DDH_dom"/>
</dbReference>
<dbReference type="SUPFAM" id="SSF64182">
    <property type="entry name" value="DHH phosphoesterases"/>
    <property type="match status" value="1"/>
</dbReference>
<evidence type="ECO:0000313" key="11">
    <source>
        <dbReference type="Proteomes" id="UP000031014"/>
    </source>
</evidence>
<dbReference type="InterPro" id="IPR041122">
    <property type="entry name" value="RecJ_OB"/>
</dbReference>
<evidence type="ECO:0000256" key="1">
    <source>
        <dbReference type="ARBA" id="ARBA00005915"/>
    </source>
</evidence>
<sequence length="788" mass="88028">MLKPKSRWIVKKSDQTIIDSLAKDLNINHLTASLLVNRGLDTVEDARYFLFGQKSEFHDPFLLKDMDKAVERINKAIETQEPILVFGDYDADGVSSTTVLMKALAELGANADYYIPNRFTEGYGPNEKAFRSAADSGVGLIITVDTGISALHEATVAKDLGVDLIITDHHEPGPVLPDAFAIIHPKLDDSVYPFKDLAGVGVAFKVAHALLGRVPEHLLEFAAIGTIADLVPLLGENRLIALRGIEQLKSSQTPGLNALLKLAKTDRSAIDEETIGFMIGPRINAAGRLGSADPAVQLMMTQDRDEAMMLAEEIDSINKERQNIVSQIAEEAVAEVEMYYPIKDNSVLVVGKEGWNAGVIGIVASKLVEKYYRPTIVLSFDKEKGLAKGSARSIAGFDLFKNLSTCRDILPHFGGHPMAAGMTLDLNDVDTLRSSLNALAKEQLKEEDLIPVSHIDARIDVKEITIETINELGMLSPYGVSNSKPKVLIDGANISTLRKIGADQSHLKLALEEKGTVIDGIGFGFGHLHDHISPSSKLSVIGELSINEWNNIKKPQIFLRDVAVKSWQLFDFRGLKRLEKLPDMIPGSNIKWILFNPDLKNKFSPIIGDSLELVSTDEKAEQIEFDQSYVVLLDLPPSKDILEKLFAGKNPGRIYVHFYKENSDFFTTMPTREHFKWFYAFLAKKEPFDLKRYGGELAKHKGWTKETVEFMSQVFFELDFVKINNGFISLEKDVPKRDLTESKTYQHKVQAFTLENELLYSSYEQLKSWFDQFIQESVKNEEAIIQWI</sequence>
<dbReference type="InterPro" id="IPR004610">
    <property type="entry name" value="RecJ"/>
</dbReference>
<dbReference type="PANTHER" id="PTHR30255">
    <property type="entry name" value="SINGLE-STRANDED-DNA-SPECIFIC EXONUCLEASE RECJ"/>
    <property type="match status" value="1"/>
</dbReference>
<keyword evidence="4 10" id="KW-0378">Hydrolase</keyword>
<dbReference type="GO" id="GO:0008409">
    <property type="term" value="F:5'-3' exonuclease activity"/>
    <property type="evidence" value="ECO:0007669"/>
    <property type="project" value="InterPro"/>
</dbReference>
<gene>
    <name evidence="10" type="ORF">SAMD00020551_4326</name>
</gene>
<evidence type="ECO:0000256" key="5">
    <source>
        <dbReference type="ARBA" id="ARBA00022839"/>
    </source>
</evidence>
<keyword evidence="11" id="KW-1185">Reference proteome</keyword>
<dbReference type="STRING" id="1321606.SAMD00020551_4326"/>
<evidence type="ECO:0000259" key="7">
    <source>
        <dbReference type="Pfam" id="PF02272"/>
    </source>
</evidence>
<evidence type="ECO:0000259" key="8">
    <source>
        <dbReference type="Pfam" id="PF10141"/>
    </source>
</evidence>
<comment type="caution">
    <text evidence="10">The sequence shown here is derived from an EMBL/GenBank/DDBJ whole genome shotgun (WGS) entry which is preliminary data.</text>
</comment>
<keyword evidence="5 10" id="KW-0269">Exonuclease</keyword>
<dbReference type="InterPro" id="IPR003156">
    <property type="entry name" value="DHHA1_dom"/>
</dbReference>
<dbReference type="Proteomes" id="UP000031014">
    <property type="component" value="Unassembled WGS sequence"/>
</dbReference>
<dbReference type="PANTHER" id="PTHR30255:SF2">
    <property type="entry name" value="SINGLE-STRANDED-DNA-SPECIFIC EXONUCLEASE RECJ"/>
    <property type="match status" value="1"/>
</dbReference>
<evidence type="ECO:0000259" key="9">
    <source>
        <dbReference type="Pfam" id="PF17768"/>
    </source>
</evidence>
<feature type="domain" description="DDH" evidence="6">
    <location>
        <begin position="83"/>
        <end position="226"/>
    </location>
</feature>
<evidence type="ECO:0000313" key="10">
    <source>
        <dbReference type="EMBL" id="GAM16153.1"/>
    </source>
</evidence>
<dbReference type="Pfam" id="PF10141">
    <property type="entry name" value="ssDNA-exonuc_C"/>
    <property type="match status" value="1"/>
</dbReference>
<dbReference type="EMBL" id="BASE01000107">
    <property type="protein sequence ID" value="GAM16153.1"/>
    <property type="molecule type" value="Genomic_DNA"/>
</dbReference>
<dbReference type="InterPro" id="IPR038763">
    <property type="entry name" value="DHH_sf"/>
</dbReference>
<dbReference type="Pfam" id="PF01368">
    <property type="entry name" value="DHH"/>
    <property type="match status" value="1"/>
</dbReference>
<proteinExistence type="inferred from homology"/>
<dbReference type="NCBIfam" id="TIGR00644">
    <property type="entry name" value="recJ"/>
    <property type="match status" value="1"/>
</dbReference>
<dbReference type="GO" id="GO:0003676">
    <property type="term" value="F:nucleic acid binding"/>
    <property type="evidence" value="ECO:0007669"/>
    <property type="project" value="InterPro"/>
</dbReference>
<comment type="similarity">
    <text evidence="1">Belongs to the RecJ family.</text>
</comment>
<feature type="domain" description="DHHA1" evidence="7">
    <location>
        <begin position="345"/>
        <end position="441"/>
    </location>
</feature>
<dbReference type="Gene3D" id="3.90.1640.30">
    <property type="match status" value="1"/>
</dbReference>
<organism evidence="10 11">
    <name type="scientific">Mesobacillus selenatarsenatis (strain DSM 18680 / JCM 14380 / FERM P-15431 / SF-1)</name>
    <dbReference type="NCBI Taxonomy" id="1321606"/>
    <lineage>
        <taxon>Bacteria</taxon>
        <taxon>Bacillati</taxon>
        <taxon>Bacillota</taxon>
        <taxon>Bacilli</taxon>
        <taxon>Bacillales</taxon>
        <taxon>Bacillaceae</taxon>
        <taxon>Mesobacillus</taxon>
    </lineage>
</organism>
<reference evidence="10 11" key="1">
    <citation type="submission" date="2013-06" db="EMBL/GenBank/DDBJ databases">
        <title>Whole genome shotgun sequence of Bacillus selenatarsenatis SF-1.</title>
        <authorList>
            <person name="Kuroda M."/>
            <person name="Sei K."/>
            <person name="Yamashita M."/>
            <person name="Ike M."/>
        </authorList>
    </citation>
    <scope>NUCLEOTIDE SEQUENCE [LARGE SCALE GENOMIC DNA]</scope>
    <source>
        <strain evidence="10 11">SF-1</strain>
    </source>
</reference>
<evidence type="ECO:0000259" key="6">
    <source>
        <dbReference type="Pfam" id="PF01368"/>
    </source>
</evidence>
<dbReference type="Pfam" id="PF17768">
    <property type="entry name" value="RecJ_OB"/>
    <property type="match status" value="1"/>
</dbReference>
<dbReference type="AlphaFoldDB" id="A0A0A8X898"/>
<dbReference type="OrthoDB" id="9809852at2"/>